<gene>
    <name evidence="4" type="ORF">BKP35_13635</name>
</gene>
<reference evidence="4 5" key="1">
    <citation type="submission" date="2016-10" db="EMBL/GenBank/DDBJ databases">
        <title>Draft genome sequences of four alkaliphilic bacteria belonging to the Anaerobacillus genus.</title>
        <authorList>
            <person name="Bassil N.M."/>
            <person name="Lloyd J.R."/>
        </authorList>
    </citation>
    <scope>NUCLEOTIDE SEQUENCE [LARGE SCALE GENOMIC DNA]</scope>
    <source>
        <strain evidence="4 5">DSM 15340</strain>
    </source>
</reference>
<dbReference type="Pfam" id="PF05163">
    <property type="entry name" value="DinB"/>
    <property type="match status" value="1"/>
</dbReference>
<feature type="binding site" evidence="3">
    <location>
        <position position="56"/>
    </location>
    <ligand>
        <name>a divalent metal cation</name>
        <dbReference type="ChEBI" id="CHEBI:60240"/>
    </ligand>
</feature>
<keyword evidence="5" id="KW-1185">Reference proteome</keyword>
<feature type="binding site" evidence="3">
    <location>
        <position position="152"/>
    </location>
    <ligand>
        <name>a divalent metal cation</name>
        <dbReference type="ChEBI" id="CHEBI:60240"/>
    </ligand>
</feature>
<evidence type="ECO:0000256" key="3">
    <source>
        <dbReference type="PIRSR" id="PIRSR607837-1"/>
    </source>
</evidence>
<comment type="caution">
    <text evidence="4">The sequence shown here is derived from an EMBL/GenBank/DDBJ whole genome shotgun (WGS) entry which is preliminary data.</text>
</comment>
<name>A0A1S2LCN1_9BACI</name>
<dbReference type="PANTHER" id="PTHR37302">
    <property type="entry name" value="SLR1116 PROTEIN"/>
    <property type="match status" value="1"/>
</dbReference>
<dbReference type="RefSeq" id="WP_071313915.1">
    <property type="nucleotide sequence ID" value="NZ_MLQQ01000040.1"/>
</dbReference>
<dbReference type="OrthoDB" id="2677844at2"/>
<dbReference type="SUPFAM" id="SSF109854">
    <property type="entry name" value="DinB/YfiT-like putative metalloenzymes"/>
    <property type="match status" value="1"/>
</dbReference>
<proteinExistence type="inferred from homology"/>
<comment type="similarity">
    <text evidence="1">Belongs to the DinB family.</text>
</comment>
<accession>A0A1S2LCN1</accession>
<evidence type="ECO:0008006" key="6">
    <source>
        <dbReference type="Google" id="ProtNLM"/>
    </source>
</evidence>
<sequence length="184" mass="21718">MKEITLSTHMKNDAIHLLQGLKSTREQLLKIVADLDQQDLYYECNGFPSISGYLLHIAQIELWWMRVVIQGQELSTEEKQLFNFHEKQEISAPLGKDRSYFLARLADAREVTKEIYLNLSDVEFRRASKKVKEGDEIKAYTPEWILYHLIDHESYHRGQIAFLTKMISGKREKWEHFNTPYLSL</sequence>
<dbReference type="Gene3D" id="1.20.120.450">
    <property type="entry name" value="dinb family like domain"/>
    <property type="match status" value="1"/>
</dbReference>
<evidence type="ECO:0000313" key="4">
    <source>
        <dbReference type="EMBL" id="OIJ10151.1"/>
    </source>
</evidence>
<evidence type="ECO:0000313" key="5">
    <source>
        <dbReference type="Proteomes" id="UP000180098"/>
    </source>
</evidence>
<organism evidence="4 5">
    <name type="scientific">Anaerobacillus arseniciselenatis</name>
    <dbReference type="NCBI Taxonomy" id="85682"/>
    <lineage>
        <taxon>Bacteria</taxon>
        <taxon>Bacillati</taxon>
        <taxon>Bacillota</taxon>
        <taxon>Bacilli</taxon>
        <taxon>Bacillales</taxon>
        <taxon>Bacillaceae</taxon>
        <taxon>Anaerobacillus</taxon>
    </lineage>
</organism>
<dbReference type="InterPro" id="IPR034660">
    <property type="entry name" value="DinB/YfiT-like"/>
</dbReference>
<evidence type="ECO:0000256" key="2">
    <source>
        <dbReference type="ARBA" id="ARBA00022723"/>
    </source>
</evidence>
<dbReference type="PANTHER" id="PTHR37302:SF3">
    <property type="entry name" value="DAMAGE-INDUCIBLE PROTEIN DINB"/>
    <property type="match status" value="1"/>
</dbReference>
<protein>
    <recommendedName>
        <fullName evidence="6">Damage-inducible protein DinB</fullName>
    </recommendedName>
</protein>
<keyword evidence="2 3" id="KW-0479">Metal-binding</keyword>
<dbReference type="Proteomes" id="UP000180098">
    <property type="component" value="Unassembled WGS sequence"/>
</dbReference>
<evidence type="ECO:0000256" key="1">
    <source>
        <dbReference type="ARBA" id="ARBA00008635"/>
    </source>
</evidence>
<dbReference type="InterPro" id="IPR007837">
    <property type="entry name" value="DinB"/>
</dbReference>
<dbReference type="EMBL" id="MLQQ01000040">
    <property type="protein sequence ID" value="OIJ10151.1"/>
    <property type="molecule type" value="Genomic_DNA"/>
</dbReference>
<dbReference type="AlphaFoldDB" id="A0A1S2LCN1"/>
<feature type="binding site" evidence="3">
    <location>
        <position position="156"/>
    </location>
    <ligand>
        <name>a divalent metal cation</name>
        <dbReference type="ChEBI" id="CHEBI:60240"/>
    </ligand>
</feature>
<dbReference type="GO" id="GO:0046872">
    <property type="term" value="F:metal ion binding"/>
    <property type="evidence" value="ECO:0007669"/>
    <property type="project" value="UniProtKB-KW"/>
</dbReference>